<dbReference type="EMBL" id="VSSR01000009">
    <property type="protein sequence ID" value="TYL87164.1"/>
    <property type="molecule type" value="Genomic_DNA"/>
</dbReference>
<dbReference type="InterPro" id="IPR001173">
    <property type="entry name" value="Glyco_trans_2-like"/>
</dbReference>
<comment type="caution">
    <text evidence="2">The sequence shown here is derived from an EMBL/GenBank/DDBJ whole genome shotgun (WGS) entry which is preliminary data.</text>
</comment>
<accession>A0A5S4WYK6</accession>
<dbReference type="OrthoDB" id="9794124at2"/>
<dbReference type="Proteomes" id="UP000324853">
    <property type="component" value="Unassembled WGS sequence"/>
</dbReference>
<dbReference type="PANTHER" id="PTHR22916:SF3">
    <property type="entry name" value="UDP-GLCNAC:BETAGAL BETA-1,3-N-ACETYLGLUCOSAMINYLTRANSFERASE-LIKE PROTEIN 1"/>
    <property type="match status" value="1"/>
</dbReference>
<dbReference type="Gene3D" id="3.90.550.10">
    <property type="entry name" value="Spore Coat Polysaccharide Biosynthesis Protein SpsA, Chain A"/>
    <property type="match status" value="1"/>
</dbReference>
<dbReference type="PANTHER" id="PTHR22916">
    <property type="entry name" value="GLYCOSYLTRANSFERASE"/>
    <property type="match status" value="1"/>
</dbReference>
<sequence>MTAAEYLVSVVVPAHNAEATMDETLCSIRSQSHSNLEIIIVDDGSVDGTLAVAEKHATQDPRVRIVRQENQGVAAARNRGWSEACSDFIAFVDADDLWAPRKIERQLDALISSGEQVGLVYSWYVLIDHKSAVIMNGPPARCTGDVLSDIFVGNFIGNGSAVLVRRAALLAANGFESGLRAAGAQGCEDLLFYCRVAERYHFAVVPEYLIGYRYLPDNMSSNLPRMLRSWGLVVDEMLTRHPSRAKLLSRGLRNYASWVLFRALSCGNLAYAYETLALLARKDGMLALSVVCDLPREAWALAARKVRELTGRKTRDLNLPFMIGSPHQ</sequence>
<dbReference type="Pfam" id="PF00535">
    <property type="entry name" value="Glycos_transf_2"/>
    <property type="match status" value="1"/>
</dbReference>
<name>A0A5S4WYK6_9BRAD</name>
<evidence type="ECO:0000313" key="2">
    <source>
        <dbReference type="EMBL" id="TYL87164.1"/>
    </source>
</evidence>
<gene>
    <name evidence="2" type="ORF">FXB38_05010</name>
</gene>
<dbReference type="AlphaFoldDB" id="A0A5S4WYK6"/>
<reference evidence="2 3" key="1">
    <citation type="submission" date="2019-08" db="EMBL/GenBank/DDBJ databases">
        <title>Bradyrhizobium hipponensis sp. nov., a rhizobium isolated from a Lupinus angustifolius root nodule in Tunisia.</title>
        <authorList>
            <person name="Off K."/>
            <person name="Rejili M."/>
            <person name="Mars M."/>
            <person name="Brachmann A."/>
            <person name="Marin M."/>
        </authorList>
    </citation>
    <scope>NUCLEOTIDE SEQUENCE [LARGE SCALE GENOMIC DNA]</scope>
    <source>
        <strain evidence="2 3">CTAW11</strain>
    </source>
</reference>
<protein>
    <submittedName>
        <fullName evidence="2">Glycosyltransferase family 2 protein</fullName>
    </submittedName>
</protein>
<evidence type="ECO:0000313" key="3">
    <source>
        <dbReference type="Proteomes" id="UP000324853"/>
    </source>
</evidence>
<feature type="domain" description="Glycosyltransferase 2-like" evidence="1">
    <location>
        <begin position="9"/>
        <end position="115"/>
    </location>
</feature>
<dbReference type="SUPFAM" id="SSF53448">
    <property type="entry name" value="Nucleotide-diphospho-sugar transferases"/>
    <property type="match status" value="1"/>
</dbReference>
<dbReference type="GO" id="GO:0016758">
    <property type="term" value="F:hexosyltransferase activity"/>
    <property type="evidence" value="ECO:0007669"/>
    <property type="project" value="UniProtKB-ARBA"/>
</dbReference>
<evidence type="ECO:0000259" key="1">
    <source>
        <dbReference type="Pfam" id="PF00535"/>
    </source>
</evidence>
<dbReference type="InterPro" id="IPR029044">
    <property type="entry name" value="Nucleotide-diphossugar_trans"/>
</dbReference>
<keyword evidence="2" id="KW-0808">Transferase</keyword>
<keyword evidence="3" id="KW-1185">Reference proteome</keyword>
<dbReference type="CDD" id="cd00761">
    <property type="entry name" value="Glyco_tranf_GTA_type"/>
    <property type="match status" value="1"/>
</dbReference>
<organism evidence="2 3">
    <name type="scientific">Bradyrhizobium cytisi</name>
    <dbReference type="NCBI Taxonomy" id="515489"/>
    <lineage>
        <taxon>Bacteria</taxon>
        <taxon>Pseudomonadati</taxon>
        <taxon>Pseudomonadota</taxon>
        <taxon>Alphaproteobacteria</taxon>
        <taxon>Hyphomicrobiales</taxon>
        <taxon>Nitrobacteraceae</taxon>
        <taxon>Bradyrhizobium</taxon>
    </lineage>
</organism>
<proteinExistence type="predicted"/>
<dbReference type="RefSeq" id="WP_148749666.1">
    <property type="nucleotide sequence ID" value="NZ_VSSR01000009.1"/>
</dbReference>